<keyword evidence="1" id="KW-1133">Transmembrane helix</keyword>
<evidence type="ECO:0008006" key="4">
    <source>
        <dbReference type="Google" id="ProtNLM"/>
    </source>
</evidence>
<organism evidence="2 3">
    <name type="scientific">Arsukibacterium tuosuense</name>
    <dbReference type="NCBI Taxonomy" id="1323745"/>
    <lineage>
        <taxon>Bacteria</taxon>
        <taxon>Pseudomonadati</taxon>
        <taxon>Pseudomonadota</taxon>
        <taxon>Gammaproteobacteria</taxon>
        <taxon>Chromatiales</taxon>
        <taxon>Chromatiaceae</taxon>
        <taxon>Arsukibacterium</taxon>
    </lineage>
</organism>
<reference evidence="3" key="1">
    <citation type="submission" date="2017-09" db="EMBL/GenBank/DDBJ databases">
        <authorList>
            <person name="Varghese N."/>
            <person name="Submissions S."/>
        </authorList>
    </citation>
    <scope>NUCLEOTIDE SEQUENCE [LARGE SCALE GENOMIC DNA]</scope>
    <source>
        <strain evidence="3">CGMCC 1.12461</strain>
    </source>
</reference>
<dbReference type="EMBL" id="OBEB01000001">
    <property type="protein sequence ID" value="SNY44685.1"/>
    <property type="molecule type" value="Genomic_DNA"/>
</dbReference>
<protein>
    <recommendedName>
        <fullName evidence="4">DUF4350 domain-containing protein</fullName>
    </recommendedName>
</protein>
<gene>
    <name evidence="2" type="ORF">SAMN06297280_0770</name>
</gene>
<feature type="transmembrane region" description="Helical" evidence="1">
    <location>
        <begin position="254"/>
        <end position="277"/>
    </location>
</feature>
<dbReference type="AlphaFoldDB" id="A0A285I9P0"/>
<dbReference type="OrthoDB" id="6638317at2"/>
<keyword evidence="1" id="KW-0472">Membrane</keyword>
<proteinExistence type="predicted"/>
<dbReference type="Proteomes" id="UP000219353">
    <property type="component" value="Unassembled WGS sequence"/>
</dbReference>
<accession>A0A285I9P0</accession>
<evidence type="ECO:0000256" key="1">
    <source>
        <dbReference type="SAM" id="Phobius"/>
    </source>
</evidence>
<name>A0A285I9P0_9GAMM</name>
<keyword evidence="1" id="KW-0812">Transmembrane</keyword>
<dbReference type="RefSeq" id="WP_097110001.1">
    <property type="nucleotide sequence ID" value="NZ_OBEB01000001.1"/>
</dbReference>
<keyword evidence="3" id="KW-1185">Reference proteome</keyword>
<sequence>MKKLLLLFSAAILLIIIWALSRGQWQLVTEENGLSSRAISQPWLASELLLQQHDRSLSELSDVAQLKPILASGRSADLVLVINENLLRFSPELADELLAWTRAGGHLVYQLSADNRRQVASNSLTQAFELDIDVSGAYVQQYWHIMVRNTFVEATANFKGGQLDLAVMPDSRIERCTGSVMTVQENDDKPSDAFVACQFASDSGKVTFTSQLLFMQNSLLDKADNGLFMLTLLADARQLVVMKDPGTLLWFQRLWLWNWPAWILVLLSLGLLFWRLAQRLSPPVRPLSTRDNLFEQHLHASGDFLMRQMPAQWLKQQLMQDVLWLSERRYPGFSRLPETEQQQLIASWCNVSLQQLNQFFNQPWPARSVAIAEYIGFWQTIRKAI</sequence>
<evidence type="ECO:0000313" key="2">
    <source>
        <dbReference type="EMBL" id="SNY44685.1"/>
    </source>
</evidence>
<evidence type="ECO:0000313" key="3">
    <source>
        <dbReference type="Proteomes" id="UP000219353"/>
    </source>
</evidence>